<keyword evidence="3" id="KW-1185">Reference proteome</keyword>
<dbReference type="InterPro" id="IPR029058">
    <property type="entry name" value="AB_hydrolase_fold"/>
</dbReference>
<feature type="domain" description="Dienelactone hydrolase" evidence="1">
    <location>
        <begin position="32"/>
        <end position="268"/>
    </location>
</feature>
<dbReference type="OrthoDB" id="17560at2759"/>
<dbReference type="Pfam" id="PF01738">
    <property type="entry name" value="DLH"/>
    <property type="match status" value="1"/>
</dbReference>
<dbReference type="InParanoid" id="A0A2T3B8B7"/>
<dbReference type="AlphaFoldDB" id="A0A2T3B8B7"/>
<dbReference type="Proteomes" id="UP000241818">
    <property type="component" value="Unassembled WGS sequence"/>
</dbReference>
<dbReference type="InterPro" id="IPR002925">
    <property type="entry name" value="Dienelactn_hydro"/>
</dbReference>
<accession>A0A2T3B8B7</accession>
<dbReference type="EMBL" id="KZ679008">
    <property type="protein sequence ID" value="PSS23081.1"/>
    <property type="molecule type" value="Genomic_DNA"/>
</dbReference>
<dbReference type="GO" id="GO:0016787">
    <property type="term" value="F:hydrolase activity"/>
    <property type="evidence" value="ECO:0007669"/>
    <property type="project" value="InterPro"/>
</dbReference>
<name>A0A2T3B8B7_AMORE</name>
<dbReference type="PANTHER" id="PTHR17630:SF105">
    <property type="entry name" value="DIENELACTONE HYDROLASE FAMILY PROTEIN (AFU_ORTHOLOGUE AFUA_4G08790)"/>
    <property type="match status" value="1"/>
</dbReference>
<dbReference type="Gene3D" id="3.40.50.1820">
    <property type="entry name" value="alpha/beta hydrolase"/>
    <property type="match status" value="1"/>
</dbReference>
<evidence type="ECO:0000313" key="2">
    <source>
        <dbReference type="EMBL" id="PSS23081.1"/>
    </source>
</evidence>
<dbReference type="RefSeq" id="XP_024723127.1">
    <property type="nucleotide sequence ID" value="XM_024869127.1"/>
</dbReference>
<dbReference type="STRING" id="857342.A0A2T3B8B7"/>
<protein>
    <recommendedName>
        <fullName evidence="1">Dienelactone hydrolase domain-containing protein</fullName>
    </recommendedName>
</protein>
<proteinExistence type="predicted"/>
<gene>
    <name evidence="2" type="ORF">M430DRAFT_64748</name>
</gene>
<organism evidence="2 3">
    <name type="scientific">Amorphotheca resinae ATCC 22711</name>
    <dbReference type="NCBI Taxonomy" id="857342"/>
    <lineage>
        <taxon>Eukaryota</taxon>
        <taxon>Fungi</taxon>
        <taxon>Dikarya</taxon>
        <taxon>Ascomycota</taxon>
        <taxon>Pezizomycotina</taxon>
        <taxon>Leotiomycetes</taxon>
        <taxon>Helotiales</taxon>
        <taxon>Amorphothecaceae</taxon>
        <taxon>Amorphotheca</taxon>
    </lineage>
</organism>
<reference evidence="2 3" key="1">
    <citation type="journal article" date="2018" name="New Phytol.">
        <title>Comparative genomics and transcriptomics depict ericoid mycorrhizal fungi as versatile saprotrophs and plant mutualists.</title>
        <authorList>
            <person name="Martino E."/>
            <person name="Morin E."/>
            <person name="Grelet G.A."/>
            <person name="Kuo A."/>
            <person name="Kohler A."/>
            <person name="Daghino S."/>
            <person name="Barry K.W."/>
            <person name="Cichocki N."/>
            <person name="Clum A."/>
            <person name="Dockter R.B."/>
            <person name="Hainaut M."/>
            <person name="Kuo R.C."/>
            <person name="LaButti K."/>
            <person name="Lindahl B.D."/>
            <person name="Lindquist E.A."/>
            <person name="Lipzen A."/>
            <person name="Khouja H.R."/>
            <person name="Magnuson J."/>
            <person name="Murat C."/>
            <person name="Ohm R.A."/>
            <person name="Singer S.W."/>
            <person name="Spatafora J.W."/>
            <person name="Wang M."/>
            <person name="Veneault-Fourrey C."/>
            <person name="Henrissat B."/>
            <person name="Grigoriev I.V."/>
            <person name="Martin F.M."/>
            <person name="Perotto S."/>
        </authorList>
    </citation>
    <scope>NUCLEOTIDE SEQUENCE [LARGE SCALE GENOMIC DNA]</scope>
    <source>
        <strain evidence="2 3">ATCC 22711</strain>
    </source>
</reference>
<dbReference type="PANTHER" id="PTHR17630">
    <property type="entry name" value="DIENELACTONE HYDROLASE"/>
    <property type="match status" value="1"/>
</dbReference>
<evidence type="ECO:0000313" key="3">
    <source>
        <dbReference type="Proteomes" id="UP000241818"/>
    </source>
</evidence>
<sequence length="270" mass="29633">MSTSVGTSDCCLSSKVHKATPTGSIETVGSLQTYIAAPNDGSKAKSVVFIPDVFGWELPNIRLLADDYAKAGLYCYIPDIHHGDSLPIEFLSSMEPPLKTRDQLSLIDKTKNTATVSTTLPPWLVKHRQSVSKPIIDSFISTVRAIPGTQKVGTVGFSWGGRYAILAAYGDVDAAYACHPSPLNVPEDLRPVSKPLSLALGDKDSFLDRNAMGQIQDALAVKTDVPHELRIYEDQIHGFTLRDDWSGDKDRKAMDEAEMQGIEWFCRYLS</sequence>
<dbReference type="SUPFAM" id="SSF53474">
    <property type="entry name" value="alpha/beta-Hydrolases"/>
    <property type="match status" value="1"/>
</dbReference>
<evidence type="ECO:0000259" key="1">
    <source>
        <dbReference type="Pfam" id="PF01738"/>
    </source>
</evidence>
<dbReference type="GeneID" id="36577208"/>